<dbReference type="InterPro" id="IPR052017">
    <property type="entry name" value="TSUP"/>
</dbReference>
<reference evidence="9 10" key="1">
    <citation type="submission" date="2020-06" db="EMBL/GenBank/DDBJ databases">
        <title>Schlegella sp. ID0723 isolated from air conditioner.</title>
        <authorList>
            <person name="Kim D.Y."/>
            <person name="Kim D.-U."/>
        </authorList>
    </citation>
    <scope>NUCLEOTIDE SEQUENCE [LARGE SCALE GENOMIC DNA]</scope>
    <source>
        <strain evidence="9 10">ID0723</strain>
    </source>
</reference>
<protein>
    <recommendedName>
        <fullName evidence="8">Probable membrane transporter protein</fullName>
    </recommendedName>
</protein>
<dbReference type="Pfam" id="PF01925">
    <property type="entry name" value="TauE"/>
    <property type="match status" value="1"/>
</dbReference>
<keyword evidence="3" id="KW-0813">Transport</keyword>
<evidence type="ECO:0000256" key="4">
    <source>
        <dbReference type="ARBA" id="ARBA00022475"/>
    </source>
</evidence>
<name>A0A7Y6NMX9_9BURK</name>
<dbReference type="AlphaFoldDB" id="A0A7Y6NMX9"/>
<keyword evidence="10" id="KW-1185">Reference proteome</keyword>
<comment type="subcellular location">
    <subcellularLocation>
        <location evidence="1 8">Cell membrane</location>
        <topology evidence="1 8">Multi-pass membrane protein</topology>
    </subcellularLocation>
</comment>
<comment type="similarity">
    <text evidence="2 8">Belongs to the 4-toluene sulfonate uptake permease (TSUP) (TC 2.A.102) family.</text>
</comment>
<dbReference type="InterPro" id="IPR002781">
    <property type="entry name" value="TM_pro_TauE-like"/>
</dbReference>
<evidence type="ECO:0000256" key="2">
    <source>
        <dbReference type="ARBA" id="ARBA00009142"/>
    </source>
</evidence>
<keyword evidence="6 8" id="KW-1133">Transmembrane helix</keyword>
<dbReference type="PANTHER" id="PTHR30269:SF32">
    <property type="entry name" value="MEMBRANE TRANSPORTER PROTEIN-RELATED"/>
    <property type="match status" value="1"/>
</dbReference>
<dbReference type="GO" id="GO:0005886">
    <property type="term" value="C:plasma membrane"/>
    <property type="evidence" value="ECO:0007669"/>
    <property type="project" value="UniProtKB-SubCell"/>
</dbReference>
<feature type="transmembrane region" description="Helical" evidence="8">
    <location>
        <begin position="98"/>
        <end position="116"/>
    </location>
</feature>
<feature type="transmembrane region" description="Helical" evidence="8">
    <location>
        <begin position="128"/>
        <end position="154"/>
    </location>
</feature>
<evidence type="ECO:0000313" key="9">
    <source>
        <dbReference type="EMBL" id="NUZ06117.1"/>
    </source>
</evidence>
<feature type="transmembrane region" description="Helical" evidence="8">
    <location>
        <begin position="37"/>
        <end position="56"/>
    </location>
</feature>
<sequence length="244" mass="25132">MMSSSLLAIAAVFVLAGTVKGITGMGLPTVAVSLLGLWMPPAAAAALLVLPSLATNVGQSLGPALRPLVRRLWPAWGALVLATLWVPELPASGSGASPAHAALGAVLVAYGAWGLWRPGLPDLSRRSRWLGIAVGLVTGVVTGTTAVFVIPFVPYLQSLRLGRDELVQALGLSFTVATLALALRLQGGAHPIQLTGEAIVALLSAFVGMALGTRVRNRIGAATFQRGLFAMFVMLGFANLGRAL</sequence>
<organism evidence="9 10">
    <name type="scientific">Piscinibacter koreensis</name>
    <dbReference type="NCBI Taxonomy" id="2742824"/>
    <lineage>
        <taxon>Bacteria</taxon>
        <taxon>Pseudomonadati</taxon>
        <taxon>Pseudomonadota</taxon>
        <taxon>Betaproteobacteria</taxon>
        <taxon>Burkholderiales</taxon>
        <taxon>Sphaerotilaceae</taxon>
        <taxon>Piscinibacter</taxon>
    </lineage>
</organism>
<feature type="transmembrane region" description="Helical" evidence="8">
    <location>
        <begin position="166"/>
        <end position="185"/>
    </location>
</feature>
<evidence type="ECO:0000256" key="3">
    <source>
        <dbReference type="ARBA" id="ARBA00022448"/>
    </source>
</evidence>
<comment type="caution">
    <text evidence="9">The sequence shown here is derived from an EMBL/GenBank/DDBJ whole genome shotgun (WGS) entry which is preliminary data.</text>
</comment>
<evidence type="ECO:0000256" key="7">
    <source>
        <dbReference type="ARBA" id="ARBA00023136"/>
    </source>
</evidence>
<keyword evidence="4 8" id="KW-1003">Cell membrane</keyword>
<evidence type="ECO:0000256" key="8">
    <source>
        <dbReference type="RuleBase" id="RU363041"/>
    </source>
</evidence>
<keyword evidence="5 8" id="KW-0812">Transmembrane</keyword>
<evidence type="ECO:0000256" key="6">
    <source>
        <dbReference type="ARBA" id="ARBA00022989"/>
    </source>
</evidence>
<dbReference type="RefSeq" id="WP_176068791.1">
    <property type="nucleotide sequence ID" value="NZ_JABWMJ010000004.1"/>
</dbReference>
<keyword evidence="7 8" id="KW-0472">Membrane</keyword>
<dbReference type="Proteomes" id="UP000529637">
    <property type="component" value="Unassembled WGS sequence"/>
</dbReference>
<accession>A0A7Y6NMX9</accession>
<proteinExistence type="inferred from homology"/>
<gene>
    <name evidence="9" type="ORF">HQN59_10115</name>
</gene>
<dbReference type="EMBL" id="JABWMJ010000004">
    <property type="protein sequence ID" value="NUZ06117.1"/>
    <property type="molecule type" value="Genomic_DNA"/>
</dbReference>
<evidence type="ECO:0000256" key="5">
    <source>
        <dbReference type="ARBA" id="ARBA00022692"/>
    </source>
</evidence>
<feature type="transmembrane region" description="Helical" evidence="8">
    <location>
        <begin position="192"/>
        <end position="211"/>
    </location>
</feature>
<evidence type="ECO:0000256" key="1">
    <source>
        <dbReference type="ARBA" id="ARBA00004651"/>
    </source>
</evidence>
<evidence type="ECO:0000313" key="10">
    <source>
        <dbReference type="Proteomes" id="UP000529637"/>
    </source>
</evidence>
<dbReference type="PANTHER" id="PTHR30269">
    <property type="entry name" value="TRANSMEMBRANE PROTEIN YFCA"/>
    <property type="match status" value="1"/>
</dbReference>
<feature type="transmembrane region" description="Helical" evidence="8">
    <location>
        <begin position="223"/>
        <end position="241"/>
    </location>
</feature>
<feature type="transmembrane region" description="Helical" evidence="8">
    <location>
        <begin position="68"/>
        <end position="86"/>
    </location>
</feature>